<dbReference type="EMBL" id="PITJ01000649">
    <property type="protein sequence ID" value="TBU01697.1"/>
    <property type="molecule type" value="Genomic_DNA"/>
</dbReference>
<protein>
    <submittedName>
        <fullName evidence="3">LNS2-like plasmid maintenance protein</fullName>
    </submittedName>
</protein>
<dbReference type="PANTHER" id="PTHR12181:SF12">
    <property type="entry name" value="PHOSPHATIDATE PHOSPHATASE"/>
    <property type="match status" value="1"/>
</dbReference>
<dbReference type="VEuPathDB" id="MicrosporidiaDB:CWI37_0649p0010"/>
<evidence type="ECO:0000256" key="1">
    <source>
        <dbReference type="ARBA" id="ARBA00005476"/>
    </source>
</evidence>
<dbReference type="InterPro" id="IPR031315">
    <property type="entry name" value="LNS2/PITP"/>
</dbReference>
<dbReference type="AlphaFoldDB" id="A0A4Q9L2P0"/>
<dbReference type="SMART" id="SM00775">
    <property type="entry name" value="LNS2"/>
    <property type="match status" value="1"/>
</dbReference>
<dbReference type="GO" id="GO:0008195">
    <property type="term" value="F:phosphatidate phosphatase activity"/>
    <property type="evidence" value="ECO:0007669"/>
    <property type="project" value="TreeGrafter"/>
</dbReference>
<accession>A0A4Q9L2P0</accession>
<evidence type="ECO:0000313" key="4">
    <source>
        <dbReference type="Proteomes" id="UP000292362"/>
    </source>
</evidence>
<dbReference type="InterPro" id="IPR013209">
    <property type="entry name" value="LNS2"/>
</dbReference>
<name>A0A4Q9L2P0_9MICR</name>
<dbReference type="Pfam" id="PF04571">
    <property type="entry name" value="Lipin_N"/>
    <property type="match status" value="1"/>
</dbReference>
<dbReference type="InterPro" id="IPR007651">
    <property type="entry name" value="Lipin_N"/>
</dbReference>
<evidence type="ECO:0000259" key="2">
    <source>
        <dbReference type="SMART" id="SM00775"/>
    </source>
</evidence>
<comment type="caution">
    <text evidence="3">The sequence shown here is derived from an EMBL/GenBank/DDBJ whole genome shotgun (WGS) entry which is preliminary data.</text>
</comment>
<sequence length="620" mass="71867">MITGSSDIIVIKHNNVYKCTPFHIRLAKPSMFRSQRIRTVHLIVNNRMTDVTMLVNNKGELYFEEMHSTDVYAHKNIDNCINKITEEDFEEDRCFSDTCVLPSTINANTSKNLDILLSNLSLASASTSTSTNINIVPNSISTTTASSSPNPSLTLNTRIKTTQKNLNKFYGINNSEVKYKTREKVRTKNYSLRLYNMKNKAHKFSPFLNIHFSYKYFGRFVESQEYKDHLIKEYHHLFDLLCNSIFPSGEKFTRCNYNNTDSICGTLRYSLCYYQRTRRGLKEAFESCITGDMHDTKGMIVELKGCLECKSVFYFTFKFFNEIFFFLRGILTSTEMKRNSRFSSNTIHQKKSKFKDFLIFSLQKKSWSFFGNKEKPQIHSFTLNSDNLKKLGLRNGKNTILFKVSGIDISVSANCYLWNNSTKIVISDVDGTITKSDVWGHIYSFVGKDWTHVGVAQLFSRIEKNGYKILYLSSRSIGQSRVTRRYIQGVKQNEWRLPDGPILLSPDGLFRAIYREVILRRPEDFKIACLKNVQNLFENTNPFFSGFGNRITDVISYKALNVPLSKIFTVDHTGEIGLEFKKNLSSSYLNLNEFVDSIFPVVKKDINRGYRDTEYWKIHW</sequence>
<dbReference type="InterPro" id="IPR026058">
    <property type="entry name" value="LIPIN"/>
</dbReference>
<dbReference type="Pfam" id="PF08235">
    <property type="entry name" value="LNS2"/>
    <property type="match status" value="1"/>
</dbReference>
<proteinExistence type="inferred from homology"/>
<comment type="similarity">
    <text evidence="1">Belongs to the lipin family.</text>
</comment>
<organism evidence="3 4">
    <name type="scientific">Hamiltosporidium tvaerminnensis</name>
    <dbReference type="NCBI Taxonomy" id="1176355"/>
    <lineage>
        <taxon>Eukaryota</taxon>
        <taxon>Fungi</taxon>
        <taxon>Fungi incertae sedis</taxon>
        <taxon>Microsporidia</taxon>
        <taxon>Dubosqiidae</taxon>
        <taxon>Hamiltosporidium</taxon>
    </lineage>
</organism>
<dbReference type="SUPFAM" id="SSF56784">
    <property type="entry name" value="HAD-like"/>
    <property type="match status" value="1"/>
</dbReference>
<gene>
    <name evidence="3" type="ORF">CWI37_0649p0010</name>
</gene>
<dbReference type="InterPro" id="IPR036412">
    <property type="entry name" value="HAD-like_sf"/>
</dbReference>
<feature type="domain" description="LNS2/PITP" evidence="2">
    <location>
        <begin position="424"/>
        <end position="579"/>
    </location>
</feature>
<reference evidence="3 4" key="1">
    <citation type="submission" date="2017-12" db="EMBL/GenBank/DDBJ databases">
        <authorList>
            <person name="Pombert J.-F."/>
            <person name="Haag K.L."/>
            <person name="Ebert D."/>
        </authorList>
    </citation>
    <scope>NUCLEOTIDE SEQUENCE [LARGE SCALE GENOMIC DNA]</scope>
    <source>
        <strain evidence="3">FI-OER-3-3</strain>
    </source>
</reference>
<evidence type="ECO:0000313" key="3">
    <source>
        <dbReference type="EMBL" id="TBU01697.1"/>
    </source>
</evidence>
<dbReference type="PANTHER" id="PTHR12181">
    <property type="entry name" value="LIPIN"/>
    <property type="match status" value="1"/>
</dbReference>
<dbReference type="Proteomes" id="UP000292362">
    <property type="component" value="Unassembled WGS sequence"/>
</dbReference>